<dbReference type="EMBL" id="JAIQCJ010000857">
    <property type="protein sequence ID" value="KAJ8794345.1"/>
    <property type="molecule type" value="Genomic_DNA"/>
</dbReference>
<dbReference type="PANTHER" id="PTHR13615">
    <property type="entry name" value="GLYCOSYLTRANSFERASE-LIKE 1"/>
    <property type="match status" value="1"/>
</dbReference>
<dbReference type="InterPro" id="IPR022701">
    <property type="entry name" value="QTMAN_N"/>
</dbReference>
<feature type="domain" description="tRNA-queuosine alpha-mannosyltransferase N-terminal" evidence="10">
    <location>
        <begin position="12"/>
        <end position="120"/>
    </location>
</feature>
<dbReference type="GO" id="GO:0016438">
    <property type="term" value="F:tRNA-queuosine(34) beta-mannosyltransferase activity"/>
    <property type="evidence" value="ECO:0007669"/>
    <property type="project" value="UniProtKB-EC"/>
</dbReference>
<evidence type="ECO:0000256" key="2">
    <source>
        <dbReference type="ARBA" id="ARBA00022676"/>
    </source>
</evidence>
<organism evidence="11 12">
    <name type="scientific">Eschrichtius robustus</name>
    <name type="common">California gray whale</name>
    <name type="synonym">Eschrichtius gibbosus</name>
    <dbReference type="NCBI Taxonomy" id="9764"/>
    <lineage>
        <taxon>Eukaryota</taxon>
        <taxon>Metazoa</taxon>
        <taxon>Chordata</taxon>
        <taxon>Craniata</taxon>
        <taxon>Vertebrata</taxon>
        <taxon>Euteleostomi</taxon>
        <taxon>Mammalia</taxon>
        <taxon>Eutheria</taxon>
        <taxon>Laurasiatheria</taxon>
        <taxon>Artiodactyla</taxon>
        <taxon>Whippomorpha</taxon>
        <taxon>Cetacea</taxon>
        <taxon>Mysticeti</taxon>
        <taxon>Eschrichtiidae</taxon>
        <taxon>Eschrichtius</taxon>
    </lineage>
</organism>
<name>A0AB34HU55_ESCRO</name>
<keyword evidence="2" id="KW-0328">Glycosyltransferase</keyword>
<evidence type="ECO:0000256" key="5">
    <source>
        <dbReference type="ARBA" id="ARBA00044539"/>
    </source>
</evidence>
<gene>
    <name evidence="11" type="ORF">J1605_019007</name>
</gene>
<keyword evidence="9" id="KW-0732">Signal</keyword>
<evidence type="ECO:0000256" key="9">
    <source>
        <dbReference type="SAM" id="SignalP"/>
    </source>
</evidence>
<evidence type="ECO:0000256" key="8">
    <source>
        <dbReference type="ARBA" id="ARBA00048439"/>
    </source>
</evidence>
<comment type="function">
    <text evidence="7">Glycosyltransferase that specifically catalyzes mannosylation of cytoplasmic tRNA(Asp) modified with queuosine at position 34 (queuosine(34)). Mannosylates the cyclopentene moiety of queuosine(34) in tRNA(Asp) to form mannosyl-queuosine(34). Mannosylation of queuosine(34) in tRNA(Asp) is required to slow-down elongation at cognate codons, GAC and GAU, thereby regulating protein translation.</text>
</comment>
<dbReference type="PANTHER" id="PTHR13615:SF3">
    <property type="entry name" value="GLYCOSYLTRANSFERASE-LIKE DOMAIN-CONTAINING PROTEIN 1"/>
    <property type="match status" value="1"/>
</dbReference>
<dbReference type="Pfam" id="PF12038">
    <property type="entry name" value="QTMAN_N"/>
    <property type="match status" value="1"/>
</dbReference>
<dbReference type="Proteomes" id="UP001159641">
    <property type="component" value="Unassembled WGS sequence"/>
</dbReference>
<protein>
    <recommendedName>
        <fullName evidence="5">tRNA-queuosine alpha-mannosyltransferase</fullName>
        <ecNumber evidence="4">2.4.1.110</ecNumber>
    </recommendedName>
    <alternativeName>
        <fullName evidence="6">Glycosyltransferase-like domain-containing protein 1</fullName>
    </alternativeName>
</protein>
<evidence type="ECO:0000256" key="1">
    <source>
        <dbReference type="ARBA" id="ARBA00009481"/>
    </source>
</evidence>
<keyword evidence="12" id="KW-1185">Reference proteome</keyword>
<evidence type="ECO:0000256" key="7">
    <source>
        <dbReference type="ARBA" id="ARBA00045402"/>
    </source>
</evidence>
<dbReference type="InterPro" id="IPR051862">
    <property type="entry name" value="GT-like_domain_containing_1"/>
</dbReference>
<comment type="similarity">
    <text evidence="1">Belongs to the glycosyltransferase group 1 family. Glycosyltransferase 4 subfamily.</text>
</comment>
<reference evidence="11 12" key="1">
    <citation type="submission" date="2022-11" db="EMBL/GenBank/DDBJ databases">
        <title>Whole genome sequence of Eschrichtius robustus ER-17-0199.</title>
        <authorList>
            <person name="Bruniche-Olsen A."/>
            <person name="Black A.N."/>
            <person name="Fields C.J."/>
            <person name="Walden K."/>
            <person name="Dewoody J.A."/>
        </authorList>
    </citation>
    <scope>NUCLEOTIDE SEQUENCE [LARGE SCALE GENOMIC DNA]</scope>
    <source>
        <strain evidence="11">ER-17-0199</strain>
        <tissue evidence="11">Blubber</tissue>
    </source>
</reference>
<comment type="caution">
    <text evidence="11">The sequence shown here is derived from an EMBL/GenBank/DDBJ whole genome shotgun (WGS) entry which is preliminary data.</text>
</comment>
<evidence type="ECO:0000259" key="10">
    <source>
        <dbReference type="Pfam" id="PF12038"/>
    </source>
</evidence>
<keyword evidence="3" id="KW-0808">Transferase</keyword>
<proteinExistence type="inferred from homology"/>
<evidence type="ECO:0000313" key="11">
    <source>
        <dbReference type="EMBL" id="KAJ8794345.1"/>
    </source>
</evidence>
<accession>A0AB34HU55</accession>
<sequence>MLGVVTLISLFPRILFASSVLNLTELAALRPDLGKLKKILYFHENQLVYPVKKCQERDFQYGYNQILSCLVADVVVFNSVFNMESFLTSIGKFMKLIPDHRPKDLESIIRPKCQVMYFPIRFPDVSSYSTETVFVKVPDDFHASKSCGQFSVLILHHTSAALDTPQHSLQVGFQDTDAASQACCRFLIMTLIFSFGLAFPTLDP</sequence>
<evidence type="ECO:0000256" key="4">
    <source>
        <dbReference type="ARBA" id="ARBA00044517"/>
    </source>
</evidence>
<feature type="signal peptide" evidence="9">
    <location>
        <begin position="1"/>
        <end position="17"/>
    </location>
</feature>
<dbReference type="AlphaFoldDB" id="A0AB34HU55"/>
<evidence type="ECO:0000256" key="6">
    <source>
        <dbReference type="ARBA" id="ARBA00044567"/>
    </source>
</evidence>
<dbReference type="EC" id="2.4.1.110" evidence="4"/>
<comment type="catalytic activity">
    <reaction evidence="8">
        <text>queuosine(34) in tRNA(Asp) + GDP-alpha-D-mannose = O-4''-alpha-D-mannosylqueuosine(34) in tRNA(Asp) + GDP + H(+)</text>
        <dbReference type="Rhea" id="RHEA:12885"/>
        <dbReference type="Rhea" id="RHEA-COMP:18572"/>
        <dbReference type="Rhea" id="RHEA-COMP:18581"/>
        <dbReference type="ChEBI" id="CHEBI:15378"/>
        <dbReference type="ChEBI" id="CHEBI:57527"/>
        <dbReference type="ChEBI" id="CHEBI:58189"/>
        <dbReference type="ChEBI" id="CHEBI:194431"/>
        <dbReference type="ChEBI" id="CHEBI:194442"/>
        <dbReference type="EC" id="2.4.1.110"/>
    </reaction>
    <physiologicalReaction direction="left-to-right" evidence="8">
        <dbReference type="Rhea" id="RHEA:12886"/>
    </physiologicalReaction>
</comment>
<evidence type="ECO:0000256" key="3">
    <source>
        <dbReference type="ARBA" id="ARBA00022679"/>
    </source>
</evidence>
<evidence type="ECO:0000313" key="12">
    <source>
        <dbReference type="Proteomes" id="UP001159641"/>
    </source>
</evidence>
<feature type="chain" id="PRO_5044199326" description="tRNA-queuosine alpha-mannosyltransferase" evidence="9">
    <location>
        <begin position="18"/>
        <end position="204"/>
    </location>
</feature>